<organism evidence="1 2">
    <name type="scientific">Melastoma candidum</name>
    <dbReference type="NCBI Taxonomy" id="119954"/>
    <lineage>
        <taxon>Eukaryota</taxon>
        <taxon>Viridiplantae</taxon>
        <taxon>Streptophyta</taxon>
        <taxon>Embryophyta</taxon>
        <taxon>Tracheophyta</taxon>
        <taxon>Spermatophyta</taxon>
        <taxon>Magnoliopsida</taxon>
        <taxon>eudicotyledons</taxon>
        <taxon>Gunneridae</taxon>
        <taxon>Pentapetalae</taxon>
        <taxon>rosids</taxon>
        <taxon>malvids</taxon>
        <taxon>Myrtales</taxon>
        <taxon>Melastomataceae</taxon>
        <taxon>Melastomatoideae</taxon>
        <taxon>Melastomateae</taxon>
        <taxon>Melastoma</taxon>
    </lineage>
</organism>
<dbReference type="Proteomes" id="UP001057402">
    <property type="component" value="Chromosome 8"/>
</dbReference>
<keyword evidence="2" id="KW-1185">Reference proteome</keyword>
<gene>
    <name evidence="1" type="ORF">MLD38_028653</name>
</gene>
<evidence type="ECO:0000313" key="2">
    <source>
        <dbReference type="Proteomes" id="UP001057402"/>
    </source>
</evidence>
<protein>
    <submittedName>
        <fullName evidence="1">Uncharacterized protein</fullName>
    </submittedName>
</protein>
<proteinExistence type="predicted"/>
<reference evidence="2" key="1">
    <citation type="journal article" date="2023" name="Front. Plant Sci.">
        <title>Chromosomal-level genome assembly of Melastoma candidum provides insights into trichome evolution.</title>
        <authorList>
            <person name="Zhong Y."/>
            <person name="Wu W."/>
            <person name="Sun C."/>
            <person name="Zou P."/>
            <person name="Liu Y."/>
            <person name="Dai S."/>
            <person name="Zhou R."/>
        </authorList>
    </citation>
    <scope>NUCLEOTIDE SEQUENCE [LARGE SCALE GENOMIC DNA]</scope>
</reference>
<name>A0ACB9N382_9MYRT</name>
<comment type="caution">
    <text evidence="1">The sequence shown here is derived from an EMBL/GenBank/DDBJ whole genome shotgun (WGS) entry which is preliminary data.</text>
</comment>
<dbReference type="EMBL" id="CM042887">
    <property type="protein sequence ID" value="KAI4330356.1"/>
    <property type="molecule type" value="Genomic_DNA"/>
</dbReference>
<sequence length="235" mass="26004">MRRSIVISLFLCFSLLVVGSTGDPVETTCSKTGNHDLCLSTLRADPRSSSADIKGLAEIALDAASAKSNEALNYFLDLLRGEGDPVHSRFCGTCIDTHGGNVKRIIPEALTDLTNNQFASAKESITTRQPMHNGVKTSLQGHPQERARTRQHTILQHWRRTSSARWDNNLSLDIESDYRIITMTTGRSLPLIRSSVAKATACVLLPTRTVHFPTEPCARLPRSYTQRQRRSSSKS</sequence>
<evidence type="ECO:0000313" key="1">
    <source>
        <dbReference type="EMBL" id="KAI4330356.1"/>
    </source>
</evidence>
<accession>A0ACB9N382</accession>